<evidence type="ECO:0000313" key="5">
    <source>
        <dbReference type="Proteomes" id="UP001065174"/>
    </source>
</evidence>
<evidence type="ECO:0000256" key="2">
    <source>
        <dbReference type="SAM" id="SignalP"/>
    </source>
</evidence>
<dbReference type="Proteomes" id="UP001065174">
    <property type="component" value="Chromosome"/>
</dbReference>
<dbReference type="PANTHER" id="PTHR32234">
    <property type="entry name" value="THIOL:DISULFIDE INTERCHANGE PROTEIN DSBD"/>
    <property type="match status" value="1"/>
</dbReference>
<dbReference type="PROSITE" id="PS51352">
    <property type="entry name" value="THIOREDOXIN_2"/>
    <property type="match status" value="1"/>
</dbReference>
<dbReference type="EMBL" id="CP106679">
    <property type="protein sequence ID" value="UXP34050.1"/>
    <property type="molecule type" value="Genomic_DNA"/>
</dbReference>
<keyword evidence="1" id="KW-0676">Redox-active center</keyword>
<protein>
    <submittedName>
        <fullName evidence="4">Thioredoxin fold domain-containing protein</fullName>
    </submittedName>
</protein>
<keyword evidence="2" id="KW-0732">Signal</keyword>
<dbReference type="PROSITE" id="PS00194">
    <property type="entry name" value="THIOREDOXIN_1"/>
    <property type="match status" value="1"/>
</dbReference>
<evidence type="ECO:0000256" key="1">
    <source>
        <dbReference type="ARBA" id="ARBA00023284"/>
    </source>
</evidence>
<dbReference type="SUPFAM" id="SSF52833">
    <property type="entry name" value="Thioredoxin-like"/>
    <property type="match status" value="1"/>
</dbReference>
<dbReference type="PANTHER" id="PTHR32234:SF0">
    <property type="entry name" value="THIOL:DISULFIDE INTERCHANGE PROTEIN DSBD"/>
    <property type="match status" value="1"/>
</dbReference>
<sequence>MKSFLIIFSIAISLNQMVFAQGEKSIKWLGIEEAQTLAKENAKPIFVDFTAEWCGWCKKMDQTTFSDVKVAKVMNEGYYAVKLDFESKDKFEFKGKKITAKELAQRMEISGLPTMIVLSSDLSSHQKIVGYKKSDDFLETLSKL</sequence>
<accession>A0ABY6D0P6</accession>
<dbReference type="InterPro" id="IPR036249">
    <property type="entry name" value="Thioredoxin-like_sf"/>
</dbReference>
<gene>
    <name evidence="4" type="ORF">N6H18_08850</name>
</gene>
<dbReference type="Gene3D" id="3.40.30.10">
    <property type="entry name" value="Glutaredoxin"/>
    <property type="match status" value="1"/>
</dbReference>
<dbReference type="InterPro" id="IPR017937">
    <property type="entry name" value="Thioredoxin_CS"/>
</dbReference>
<feature type="chain" id="PRO_5045071637" evidence="2">
    <location>
        <begin position="21"/>
        <end position="144"/>
    </location>
</feature>
<dbReference type="InterPro" id="IPR013766">
    <property type="entry name" value="Thioredoxin_domain"/>
</dbReference>
<evidence type="ECO:0000259" key="3">
    <source>
        <dbReference type="PROSITE" id="PS51352"/>
    </source>
</evidence>
<proteinExistence type="predicted"/>
<keyword evidence="5" id="KW-1185">Reference proteome</keyword>
<organism evidence="4 5">
    <name type="scientific">Reichenbachiella agarivorans</name>
    <dbReference type="NCBI Taxonomy" id="2979464"/>
    <lineage>
        <taxon>Bacteria</taxon>
        <taxon>Pseudomonadati</taxon>
        <taxon>Bacteroidota</taxon>
        <taxon>Cytophagia</taxon>
        <taxon>Cytophagales</taxon>
        <taxon>Reichenbachiellaceae</taxon>
        <taxon>Reichenbachiella</taxon>
    </lineage>
</organism>
<dbReference type="RefSeq" id="WP_262311476.1">
    <property type="nucleotide sequence ID" value="NZ_CP106679.1"/>
</dbReference>
<dbReference type="InterPro" id="IPR012336">
    <property type="entry name" value="Thioredoxin-like_fold"/>
</dbReference>
<feature type="domain" description="Thioredoxin" evidence="3">
    <location>
        <begin position="5"/>
        <end position="144"/>
    </location>
</feature>
<name>A0ABY6D0P6_9BACT</name>
<dbReference type="Pfam" id="PF13098">
    <property type="entry name" value="Thioredoxin_2"/>
    <property type="match status" value="1"/>
</dbReference>
<feature type="signal peptide" evidence="2">
    <location>
        <begin position="1"/>
        <end position="20"/>
    </location>
</feature>
<reference evidence="4" key="1">
    <citation type="submission" date="2022-09" db="EMBL/GenBank/DDBJ databases">
        <title>Comparative genomics and taxonomic characterization of three novel marine species of genus Reichenbachiella exhibiting antioxidant and polysaccharide degradation activities.</title>
        <authorList>
            <person name="Muhammad N."/>
            <person name="Lee Y.-J."/>
            <person name="Ko J."/>
            <person name="Kim S.-G."/>
        </authorList>
    </citation>
    <scope>NUCLEOTIDE SEQUENCE</scope>
    <source>
        <strain evidence="4">BKB1-1</strain>
    </source>
</reference>
<evidence type="ECO:0000313" key="4">
    <source>
        <dbReference type="EMBL" id="UXP34050.1"/>
    </source>
</evidence>